<feature type="domain" description="Amidohydrolase-related" evidence="1">
    <location>
        <begin position="32"/>
        <end position="384"/>
    </location>
</feature>
<dbReference type="InterPro" id="IPR006680">
    <property type="entry name" value="Amidohydro-rel"/>
</dbReference>
<gene>
    <name evidence="2" type="ORF">F4560_001623</name>
</gene>
<dbReference type="Gene3D" id="3.40.50.10910">
    <property type="entry name" value="Amidohydrolase"/>
    <property type="match status" value="1"/>
</dbReference>
<dbReference type="InterPro" id="IPR051781">
    <property type="entry name" value="Metallo-dep_Hydrolase"/>
</dbReference>
<proteinExistence type="predicted"/>
<evidence type="ECO:0000313" key="3">
    <source>
        <dbReference type="Proteomes" id="UP000552097"/>
    </source>
</evidence>
<keyword evidence="3" id="KW-1185">Reference proteome</keyword>
<dbReference type="RefSeq" id="WP_221483395.1">
    <property type="nucleotide sequence ID" value="NZ_JACHMO010000001.1"/>
</dbReference>
<keyword evidence="2" id="KW-0378">Hydrolase</keyword>
<dbReference type="AlphaFoldDB" id="A0A7W9HGM4"/>
<name>A0A7W9HGM4_9PSEU</name>
<evidence type="ECO:0000259" key="1">
    <source>
        <dbReference type="Pfam" id="PF01979"/>
    </source>
</evidence>
<dbReference type="InterPro" id="IPR032466">
    <property type="entry name" value="Metal_Hydrolase"/>
</dbReference>
<dbReference type="Gene3D" id="3.30.110.90">
    <property type="entry name" value="Amidohydrolase"/>
    <property type="match status" value="1"/>
</dbReference>
<sequence length="411" mass="42118">MTVVIRNGLIEQVTPAAAHDGHAEIVDGAGRTLLPGLIDAHTHVFPGGLAQALRFGVTTEFDMFSTDRTSADSKEQARTRDDVADIRSAGVGATAPNGHPSQIMGPVFGPFPTVAGPDDAEAFVHARLADGSNYLKILIEDGAQLGMDIPALDRPTVRALVAAAHAAGIKTIAHAISLDSAELAIDAGVDGLAHMYVSPSTDQDVVERSSTRIAKAAAAAGVFVIGTLALVEAMTGSDAGVELAADPRIGPYLPDSVRPAVGKPMPMMPPMPHIYRNAKRASAALYEAGVPLLAGTDANDGPHGSFPVVHGASVHRELVCLVDAGLSPVEALAAATSSPAAHFGLTDRGRIAPGLRADLVLVDGDPAADITATRSIVAIWRAGVPVAGVDRNASVEGVVAELAEPALQPNQ</sequence>
<dbReference type="SUPFAM" id="SSF51338">
    <property type="entry name" value="Composite domain of metallo-dependent hydrolases"/>
    <property type="match status" value="1"/>
</dbReference>
<organism evidence="2 3">
    <name type="scientific">Saccharothrix ecbatanensis</name>
    <dbReference type="NCBI Taxonomy" id="1105145"/>
    <lineage>
        <taxon>Bacteria</taxon>
        <taxon>Bacillati</taxon>
        <taxon>Actinomycetota</taxon>
        <taxon>Actinomycetes</taxon>
        <taxon>Pseudonocardiales</taxon>
        <taxon>Pseudonocardiaceae</taxon>
        <taxon>Saccharothrix</taxon>
    </lineage>
</organism>
<accession>A0A7W9HGM4</accession>
<dbReference type="Gene3D" id="2.30.40.10">
    <property type="entry name" value="Urease, subunit C, domain 1"/>
    <property type="match status" value="1"/>
</dbReference>
<evidence type="ECO:0000313" key="2">
    <source>
        <dbReference type="EMBL" id="MBB5801855.1"/>
    </source>
</evidence>
<reference evidence="2 3" key="1">
    <citation type="submission" date="2020-08" db="EMBL/GenBank/DDBJ databases">
        <title>Sequencing the genomes of 1000 actinobacteria strains.</title>
        <authorList>
            <person name="Klenk H.-P."/>
        </authorList>
    </citation>
    <scope>NUCLEOTIDE SEQUENCE [LARGE SCALE GENOMIC DNA]</scope>
    <source>
        <strain evidence="2 3">DSM 45486</strain>
    </source>
</reference>
<dbReference type="PANTHER" id="PTHR43135:SF3">
    <property type="entry name" value="ALPHA-D-RIBOSE 1-METHYLPHOSPHONATE 5-TRIPHOSPHATE DIPHOSPHATASE"/>
    <property type="match status" value="1"/>
</dbReference>
<dbReference type="InterPro" id="IPR011059">
    <property type="entry name" value="Metal-dep_hydrolase_composite"/>
</dbReference>
<dbReference type="Gene3D" id="1.20.58.520">
    <property type="entry name" value="Amidohydrolase"/>
    <property type="match status" value="1"/>
</dbReference>
<dbReference type="GO" id="GO:0016810">
    <property type="term" value="F:hydrolase activity, acting on carbon-nitrogen (but not peptide) bonds"/>
    <property type="evidence" value="ECO:0007669"/>
    <property type="project" value="InterPro"/>
</dbReference>
<dbReference type="Pfam" id="PF01979">
    <property type="entry name" value="Amidohydro_1"/>
    <property type="match status" value="1"/>
</dbReference>
<comment type="caution">
    <text evidence="2">The sequence shown here is derived from an EMBL/GenBank/DDBJ whole genome shotgun (WGS) entry which is preliminary data.</text>
</comment>
<protein>
    <submittedName>
        <fullName evidence="2">Imidazolonepropionase-like amidohydrolase</fullName>
    </submittedName>
</protein>
<dbReference type="EMBL" id="JACHMO010000001">
    <property type="protein sequence ID" value="MBB5801855.1"/>
    <property type="molecule type" value="Genomic_DNA"/>
</dbReference>
<dbReference type="Proteomes" id="UP000552097">
    <property type="component" value="Unassembled WGS sequence"/>
</dbReference>
<dbReference type="SUPFAM" id="SSF51556">
    <property type="entry name" value="Metallo-dependent hydrolases"/>
    <property type="match status" value="1"/>
</dbReference>
<dbReference type="PANTHER" id="PTHR43135">
    <property type="entry name" value="ALPHA-D-RIBOSE 1-METHYLPHOSPHONATE 5-TRIPHOSPHATE DIPHOSPHATASE"/>
    <property type="match status" value="1"/>
</dbReference>